<evidence type="ECO:0000256" key="1">
    <source>
        <dbReference type="ARBA" id="ARBA00008857"/>
    </source>
</evidence>
<dbReference type="GO" id="GO:0015074">
    <property type="term" value="P:DNA integration"/>
    <property type="evidence" value="ECO:0007669"/>
    <property type="project" value="InterPro"/>
</dbReference>
<dbReference type="AlphaFoldDB" id="A0A0M0G1M0"/>
<dbReference type="Pfam" id="PF00589">
    <property type="entry name" value="Phage_integrase"/>
    <property type="match status" value="1"/>
</dbReference>
<evidence type="ECO:0000313" key="5">
    <source>
        <dbReference type="EMBL" id="KON83371.1"/>
    </source>
</evidence>
<dbReference type="GO" id="GO:0006310">
    <property type="term" value="P:DNA recombination"/>
    <property type="evidence" value="ECO:0007669"/>
    <property type="project" value="UniProtKB-KW"/>
</dbReference>
<gene>
    <name evidence="5" type="ORF">AF331_17915</name>
</gene>
<dbReference type="SUPFAM" id="SSF56349">
    <property type="entry name" value="DNA breaking-rejoining enzymes"/>
    <property type="match status" value="1"/>
</dbReference>
<dbReference type="PANTHER" id="PTHR30349:SF41">
    <property type="entry name" value="INTEGRASE_RECOMBINASE PROTEIN MJ0367-RELATED"/>
    <property type="match status" value="1"/>
</dbReference>
<keyword evidence="2" id="KW-0238">DNA-binding</keyword>
<dbReference type="PROSITE" id="PS51898">
    <property type="entry name" value="TYR_RECOMBINASE"/>
    <property type="match status" value="1"/>
</dbReference>
<keyword evidence="6" id="KW-1185">Reference proteome</keyword>
<evidence type="ECO:0000259" key="4">
    <source>
        <dbReference type="PROSITE" id="PS51898"/>
    </source>
</evidence>
<comment type="similarity">
    <text evidence="1">Belongs to the 'phage' integrase family.</text>
</comment>
<evidence type="ECO:0000256" key="3">
    <source>
        <dbReference type="ARBA" id="ARBA00023172"/>
    </source>
</evidence>
<name>A0A0M0G1M0_9BACI</name>
<dbReference type="OrthoDB" id="2759316at2"/>
<comment type="caution">
    <text evidence="5">The sequence shown here is derived from an EMBL/GenBank/DDBJ whole genome shotgun (WGS) entry which is preliminary data.</text>
</comment>
<evidence type="ECO:0000313" key="6">
    <source>
        <dbReference type="Proteomes" id="UP000037405"/>
    </source>
</evidence>
<protein>
    <recommendedName>
        <fullName evidence="4">Tyr recombinase domain-containing protein</fullName>
    </recommendedName>
</protein>
<dbReference type="RefSeq" id="WP_053429425.1">
    <property type="nucleotide sequence ID" value="NZ_LGUE01000006.1"/>
</dbReference>
<dbReference type="CDD" id="cd00397">
    <property type="entry name" value="DNA_BRE_C"/>
    <property type="match status" value="1"/>
</dbReference>
<accession>A0A0M0G1M0</accession>
<evidence type="ECO:0000256" key="2">
    <source>
        <dbReference type="ARBA" id="ARBA00023125"/>
    </source>
</evidence>
<reference evidence="6" key="1">
    <citation type="submission" date="2015-07" db="EMBL/GenBank/DDBJ databases">
        <title>Fjat-14235 jcm11544.</title>
        <authorList>
            <person name="Liu B."/>
            <person name="Wang J."/>
            <person name="Zhu Y."/>
            <person name="Liu G."/>
            <person name="Chen Q."/>
            <person name="Chen Z."/>
            <person name="Lan J."/>
            <person name="Che J."/>
            <person name="Ge C."/>
            <person name="Shi H."/>
            <person name="Pan Z."/>
            <person name="Liu X."/>
        </authorList>
    </citation>
    <scope>NUCLEOTIDE SEQUENCE [LARGE SCALE GENOMIC DNA]</scope>
    <source>
        <strain evidence="6">JCM 11544</strain>
    </source>
</reference>
<dbReference type="InterPro" id="IPR002104">
    <property type="entry name" value="Integrase_catalytic"/>
</dbReference>
<dbReference type="EMBL" id="LGUE01000006">
    <property type="protein sequence ID" value="KON83371.1"/>
    <property type="molecule type" value="Genomic_DNA"/>
</dbReference>
<dbReference type="GO" id="GO:0003677">
    <property type="term" value="F:DNA binding"/>
    <property type="evidence" value="ECO:0007669"/>
    <property type="project" value="UniProtKB-KW"/>
</dbReference>
<proteinExistence type="inferred from homology"/>
<dbReference type="Gene3D" id="1.10.443.10">
    <property type="entry name" value="Intergrase catalytic core"/>
    <property type="match status" value="1"/>
</dbReference>
<organism evidence="5 6">
    <name type="scientific">Rossellomorea marisflavi</name>
    <dbReference type="NCBI Taxonomy" id="189381"/>
    <lineage>
        <taxon>Bacteria</taxon>
        <taxon>Bacillati</taxon>
        <taxon>Bacillota</taxon>
        <taxon>Bacilli</taxon>
        <taxon>Bacillales</taxon>
        <taxon>Bacillaceae</taxon>
        <taxon>Rossellomorea</taxon>
    </lineage>
</organism>
<dbReference type="PANTHER" id="PTHR30349">
    <property type="entry name" value="PHAGE INTEGRASE-RELATED"/>
    <property type="match status" value="1"/>
</dbReference>
<dbReference type="PATRIC" id="fig|189381.12.peg.3907"/>
<dbReference type="InterPro" id="IPR050090">
    <property type="entry name" value="Tyrosine_recombinase_XerCD"/>
</dbReference>
<feature type="domain" description="Tyr recombinase" evidence="4">
    <location>
        <begin position="378"/>
        <end position="551"/>
    </location>
</feature>
<dbReference type="InterPro" id="IPR010998">
    <property type="entry name" value="Integrase_recombinase_N"/>
</dbReference>
<dbReference type="Gene3D" id="1.10.150.130">
    <property type="match status" value="1"/>
</dbReference>
<dbReference type="InterPro" id="IPR013762">
    <property type="entry name" value="Integrase-like_cat_sf"/>
</dbReference>
<dbReference type="InterPro" id="IPR011010">
    <property type="entry name" value="DNA_brk_join_enz"/>
</dbReference>
<keyword evidence="3" id="KW-0233">DNA recombination</keyword>
<sequence>MQYRESLQLSLFDFTLDEADQQKSIDGHFSEVDLAVSKNELCGASSNDFEQEGIDKEEKQPVEREGETISEFDGISTVEGFLNKYFSGTEEKAITAWSGSYLTKTSQELGLKSKWLEHNGDKFSKEELISIMESLFKTSHQKNVIPLGEEGLKQWFIDNMISELESKPIRQFLVKRSKRLNYKSVYILILRFTEFESLVSKATRKKPFELVREDFLNQELYEEIITSKFYYQNFALFYKQMNPFTESSLTYTPKERKEVVLPPAVQSFLTYKKRQGTKPDRLEKFRYELHRYLRWSCNVLNDFSSYPIDKVPFTLFTQEHLKTYKNYLIKGIQSGRFAENGSMKHFKNIKTFFKTLYHMRFIKNDITRGIRNIEGDDYQSRYMPTDAEIEKFFTAIEQYSDTPQLDKLAFGFMIYLGFRSCELAKLQWENINWSLKDVKFTAKGGKVHSLPLPSPLMDLLKEIEKHENGLVFGMKEQPLRAILSLKYRIFTLIADWKEASGPHQLRHVYITHLTEKDVTPKVLKRLARHADLSTTSLYIHRTEGEVGEKAQHISFPWEAK</sequence>
<dbReference type="Proteomes" id="UP000037405">
    <property type="component" value="Unassembled WGS sequence"/>
</dbReference>